<evidence type="ECO:0000259" key="1">
    <source>
        <dbReference type="PROSITE" id="PS50887"/>
    </source>
</evidence>
<dbReference type="OrthoDB" id="9793210at2"/>
<dbReference type="STRING" id="1437059.A6A05_07070"/>
<organism evidence="2 3">
    <name type="scientific">Magnetospirillum moscoviense</name>
    <dbReference type="NCBI Taxonomy" id="1437059"/>
    <lineage>
        <taxon>Bacteria</taxon>
        <taxon>Pseudomonadati</taxon>
        <taxon>Pseudomonadota</taxon>
        <taxon>Alphaproteobacteria</taxon>
        <taxon>Rhodospirillales</taxon>
        <taxon>Rhodospirillaceae</taxon>
        <taxon>Magnetospirillum</taxon>
    </lineage>
</organism>
<proteinExistence type="predicted"/>
<dbReference type="InterPro" id="IPR000160">
    <property type="entry name" value="GGDEF_dom"/>
</dbReference>
<dbReference type="SUPFAM" id="SSF55073">
    <property type="entry name" value="Nucleotide cyclase"/>
    <property type="match status" value="1"/>
</dbReference>
<dbReference type="AlphaFoldDB" id="A0A178N172"/>
<dbReference type="Proteomes" id="UP000078543">
    <property type="component" value="Unassembled WGS sequence"/>
</dbReference>
<dbReference type="RefSeq" id="WP_068497359.1">
    <property type="nucleotide sequence ID" value="NZ_LWQU01000054.1"/>
</dbReference>
<name>A0A178N172_9PROT</name>
<sequence>MADEYRTERVFRLTAINEFAREHEPYRRHLPPGAYVSTEPKPKPDAADISSVLGLPAEQVTPELLEALVPLLSELEHLRVNADHFSRREQWMERQADRHSVVPCLNRRAFIREVEAFLASGDAHGIIGTLQVAGVEALRQLHGLAAGEGALRHIAANILGSLRGSDLVACIGGSDFAILLAGSDDNQARAKLADIVIRIKSPPYTWLGQAIPLTPAFGLAVLSRGEGAEQALAAADRNRRGLG</sequence>
<dbReference type="InterPro" id="IPR043128">
    <property type="entry name" value="Rev_trsase/Diguanyl_cyclase"/>
</dbReference>
<protein>
    <recommendedName>
        <fullName evidence="1">GGDEF domain-containing protein</fullName>
    </recommendedName>
</protein>
<dbReference type="GO" id="GO:0071111">
    <property type="term" value="F:cyclic-guanylate-specific phosphodiesterase activity"/>
    <property type="evidence" value="ECO:0007669"/>
    <property type="project" value="InterPro"/>
</dbReference>
<dbReference type="Gene3D" id="3.30.70.270">
    <property type="match status" value="1"/>
</dbReference>
<evidence type="ECO:0000313" key="2">
    <source>
        <dbReference type="EMBL" id="OAN60961.1"/>
    </source>
</evidence>
<feature type="domain" description="GGDEF" evidence="1">
    <location>
        <begin position="123"/>
        <end position="243"/>
    </location>
</feature>
<dbReference type="InterPro" id="IPR050706">
    <property type="entry name" value="Cyclic-di-GMP_PDE-like"/>
</dbReference>
<gene>
    <name evidence="2" type="ORF">A6A05_07070</name>
</gene>
<accession>A0A178N172</accession>
<comment type="caution">
    <text evidence="2">The sequence shown here is derived from an EMBL/GenBank/DDBJ whole genome shotgun (WGS) entry which is preliminary data.</text>
</comment>
<dbReference type="PROSITE" id="PS50887">
    <property type="entry name" value="GGDEF"/>
    <property type="match status" value="1"/>
</dbReference>
<dbReference type="SMART" id="SM00267">
    <property type="entry name" value="GGDEF"/>
    <property type="match status" value="1"/>
</dbReference>
<dbReference type="EMBL" id="LWQU01000054">
    <property type="protein sequence ID" value="OAN60961.1"/>
    <property type="molecule type" value="Genomic_DNA"/>
</dbReference>
<dbReference type="PANTHER" id="PTHR33121:SF79">
    <property type="entry name" value="CYCLIC DI-GMP PHOSPHODIESTERASE PDED-RELATED"/>
    <property type="match status" value="1"/>
</dbReference>
<dbReference type="InterPro" id="IPR029787">
    <property type="entry name" value="Nucleotide_cyclase"/>
</dbReference>
<dbReference type="PANTHER" id="PTHR33121">
    <property type="entry name" value="CYCLIC DI-GMP PHOSPHODIESTERASE PDEF"/>
    <property type="match status" value="1"/>
</dbReference>
<evidence type="ECO:0000313" key="3">
    <source>
        <dbReference type="Proteomes" id="UP000078543"/>
    </source>
</evidence>
<keyword evidence="3" id="KW-1185">Reference proteome</keyword>
<dbReference type="Pfam" id="PF00990">
    <property type="entry name" value="GGDEF"/>
    <property type="match status" value="1"/>
</dbReference>
<reference evidence="2 3" key="1">
    <citation type="submission" date="2016-04" db="EMBL/GenBank/DDBJ databases">
        <title>Draft genome sequence of freshwater magnetotactic bacteria Magnetospirillum marisnigri SP-1 and Magnetospirillum moscoviense BB-1.</title>
        <authorList>
            <person name="Koziaeva V."/>
            <person name="Dziuba M.V."/>
            <person name="Ivanov T.M."/>
            <person name="Kuznetsov B."/>
            <person name="Grouzdev D.S."/>
        </authorList>
    </citation>
    <scope>NUCLEOTIDE SEQUENCE [LARGE SCALE GENOMIC DNA]</scope>
    <source>
        <strain evidence="2 3">BB-1</strain>
    </source>
</reference>